<dbReference type="Pfam" id="PF00072">
    <property type="entry name" value="Response_reg"/>
    <property type="match status" value="1"/>
</dbReference>
<keyword evidence="1 6" id="KW-0597">Phosphoprotein</keyword>
<evidence type="ECO:0000256" key="6">
    <source>
        <dbReference type="PROSITE-ProRule" id="PRU00169"/>
    </source>
</evidence>
<evidence type="ECO:0000259" key="7">
    <source>
        <dbReference type="PROSITE" id="PS50043"/>
    </source>
</evidence>
<dbReference type="RefSeq" id="WP_125484154.1">
    <property type="nucleotide sequence ID" value="NZ_RSDW01000001.1"/>
</dbReference>
<dbReference type="AlphaFoldDB" id="A0A428MEZ4"/>
<feature type="modified residue" description="4-aspartylphosphate" evidence="6">
    <location>
        <position position="54"/>
    </location>
</feature>
<organism evidence="9 10">
    <name type="scientific">Edaphobacter aggregans</name>
    <dbReference type="NCBI Taxonomy" id="570835"/>
    <lineage>
        <taxon>Bacteria</taxon>
        <taxon>Pseudomonadati</taxon>
        <taxon>Acidobacteriota</taxon>
        <taxon>Terriglobia</taxon>
        <taxon>Terriglobales</taxon>
        <taxon>Acidobacteriaceae</taxon>
        <taxon>Edaphobacter</taxon>
    </lineage>
</organism>
<dbReference type="SMART" id="SM00448">
    <property type="entry name" value="REC"/>
    <property type="match status" value="1"/>
</dbReference>
<dbReference type="Gene3D" id="3.40.50.2300">
    <property type="match status" value="1"/>
</dbReference>
<dbReference type="PROSITE" id="PS50043">
    <property type="entry name" value="HTH_LUXR_2"/>
    <property type="match status" value="1"/>
</dbReference>
<evidence type="ECO:0000313" key="10">
    <source>
        <dbReference type="Proteomes" id="UP000269669"/>
    </source>
</evidence>
<feature type="domain" description="HTH luxR-type" evidence="7">
    <location>
        <begin position="135"/>
        <end position="200"/>
    </location>
</feature>
<dbReference type="GO" id="GO:0000160">
    <property type="term" value="P:phosphorelay signal transduction system"/>
    <property type="evidence" value="ECO:0007669"/>
    <property type="project" value="UniProtKB-KW"/>
</dbReference>
<dbReference type="Proteomes" id="UP000269669">
    <property type="component" value="Unassembled WGS sequence"/>
</dbReference>
<comment type="caution">
    <text evidence="9">The sequence shown here is derived from an EMBL/GenBank/DDBJ whole genome shotgun (WGS) entry which is preliminary data.</text>
</comment>
<dbReference type="FunFam" id="3.40.50.2300:FF:000018">
    <property type="entry name" value="DNA-binding transcriptional regulator NtrC"/>
    <property type="match status" value="1"/>
</dbReference>
<dbReference type="CDD" id="cd06170">
    <property type="entry name" value="LuxR_C_like"/>
    <property type="match status" value="1"/>
</dbReference>
<dbReference type="InterPro" id="IPR000792">
    <property type="entry name" value="Tscrpt_reg_LuxR_C"/>
</dbReference>
<dbReference type="Pfam" id="PF00196">
    <property type="entry name" value="GerE"/>
    <property type="match status" value="1"/>
</dbReference>
<evidence type="ECO:0000256" key="4">
    <source>
        <dbReference type="ARBA" id="ARBA00023125"/>
    </source>
</evidence>
<dbReference type="InterPro" id="IPR036388">
    <property type="entry name" value="WH-like_DNA-bd_sf"/>
</dbReference>
<dbReference type="InterPro" id="IPR011006">
    <property type="entry name" value="CheY-like_superfamily"/>
</dbReference>
<dbReference type="InterPro" id="IPR016032">
    <property type="entry name" value="Sig_transdc_resp-reg_C-effctor"/>
</dbReference>
<reference evidence="9 10" key="1">
    <citation type="submission" date="2018-12" db="EMBL/GenBank/DDBJ databases">
        <title>Sequencing of bacterial isolates from soil warming experiment in Harvard Forest, Massachusetts, USA.</title>
        <authorList>
            <person name="Deangelis K."/>
        </authorList>
    </citation>
    <scope>NUCLEOTIDE SEQUENCE [LARGE SCALE GENOMIC DNA]</scope>
    <source>
        <strain evidence="9 10">EB153</strain>
    </source>
</reference>
<gene>
    <name evidence="9" type="ORF">EDE15_0899</name>
</gene>
<dbReference type="PANTHER" id="PTHR44688:SF16">
    <property type="entry name" value="DNA-BINDING TRANSCRIPTIONAL ACTIVATOR DEVR_DOSR"/>
    <property type="match status" value="1"/>
</dbReference>
<evidence type="ECO:0000256" key="5">
    <source>
        <dbReference type="ARBA" id="ARBA00023163"/>
    </source>
</evidence>
<keyword evidence="10" id="KW-1185">Reference proteome</keyword>
<evidence type="ECO:0000256" key="1">
    <source>
        <dbReference type="ARBA" id="ARBA00022553"/>
    </source>
</evidence>
<dbReference type="GO" id="GO:0006355">
    <property type="term" value="P:regulation of DNA-templated transcription"/>
    <property type="evidence" value="ECO:0007669"/>
    <property type="project" value="InterPro"/>
</dbReference>
<keyword evidence="5" id="KW-0804">Transcription</keyword>
<name>A0A428MEZ4_9BACT</name>
<dbReference type="GO" id="GO:0003677">
    <property type="term" value="F:DNA binding"/>
    <property type="evidence" value="ECO:0007669"/>
    <property type="project" value="UniProtKB-KW"/>
</dbReference>
<keyword evidence="2" id="KW-0902">Two-component regulatory system</keyword>
<dbReference type="InterPro" id="IPR001789">
    <property type="entry name" value="Sig_transdc_resp-reg_receiver"/>
</dbReference>
<evidence type="ECO:0000256" key="2">
    <source>
        <dbReference type="ARBA" id="ARBA00023012"/>
    </source>
</evidence>
<dbReference type="EMBL" id="RSDW01000001">
    <property type="protein sequence ID" value="RSL15412.1"/>
    <property type="molecule type" value="Genomic_DNA"/>
</dbReference>
<dbReference type="Gene3D" id="1.10.10.10">
    <property type="entry name" value="Winged helix-like DNA-binding domain superfamily/Winged helix DNA-binding domain"/>
    <property type="match status" value="1"/>
</dbReference>
<protein>
    <submittedName>
        <fullName evidence="9">LuxR family two component transcriptional regulator</fullName>
    </submittedName>
</protein>
<evidence type="ECO:0000256" key="3">
    <source>
        <dbReference type="ARBA" id="ARBA00023015"/>
    </source>
</evidence>
<evidence type="ECO:0000313" key="9">
    <source>
        <dbReference type="EMBL" id="RSL15412.1"/>
    </source>
</evidence>
<keyword evidence="4" id="KW-0238">DNA-binding</keyword>
<accession>A0A428MEZ4</accession>
<dbReference type="SUPFAM" id="SSF52172">
    <property type="entry name" value="CheY-like"/>
    <property type="match status" value="1"/>
</dbReference>
<dbReference type="SMART" id="SM00421">
    <property type="entry name" value="HTH_LUXR"/>
    <property type="match status" value="1"/>
</dbReference>
<dbReference type="PANTHER" id="PTHR44688">
    <property type="entry name" value="DNA-BINDING TRANSCRIPTIONAL ACTIVATOR DEVR_DOSR"/>
    <property type="match status" value="1"/>
</dbReference>
<evidence type="ECO:0000259" key="8">
    <source>
        <dbReference type="PROSITE" id="PS50110"/>
    </source>
</evidence>
<feature type="domain" description="Response regulatory" evidence="8">
    <location>
        <begin position="5"/>
        <end position="119"/>
    </location>
</feature>
<dbReference type="OrthoDB" id="120990at2"/>
<sequence length="208" mass="22894">MTEGTVHVIDDDLSVRCAVERLLRSHGRQVRTYPSAREFLGQQLDSDPACVVLDLQMPEMSGLDLQQVLTRAHESMSIVFISGHANIPDSVRAMKAGAVDFLTKPFDASQLLAAVDAALARSRQACVRLDTLGRDRAVFETLTLREREVCVRVAQGMLNKQIGGEFGTAEKTIKVQRGRVMQKLGAQSVTDIVRLVERLRACGHLPSL</sequence>
<proteinExistence type="predicted"/>
<dbReference type="PRINTS" id="PR00038">
    <property type="entry name" value="HTHLUXR"/>
</dbReference>
<dbReference type="PROSITE" id="PS50110">
    <property type="entry name" value="RESPONSE_REGULATORY"/>
    <property type="match status" value="1"/>
</dbReference>
<dbReference type="SUPFAM" id="SSF46894">
    <property type="entry name" value="C-terminal effector domain of the bipartite response regulators"/>
    <property type="match status" value="1"/>
</dbReference>
<keyword evidence="3" id="KW-0805">Transcription regulation</keyword>